<evidence type="ECO:0000256" key="3">
    <source>
        <dbReference type="ARBA" id="ARBA00022475"/>
    </source>
</evidence>
<dbReference type="GO" id="GO:0005886">
    <property type="term" value="C:plasma membrane"/>
    <property type="evidence" value="ECO:0007669"/>
    <property type="project" value="UniProtKB-SubCell"/>
</dbReference>
<dbReference type="EMBL" id="KK852894">
    <property type="protein sequence ID" value="KDR14202.1"/>
    <property type="molecule type" value="Genomic_DNA"/>
</dbReference>
<dbReference type="NCBIfam" id="TIGR00231">
    <property type="entry name" value="small_GTP"/>
    <property type="match status" value="1"/>
</dbReference>
<keyword evidence="14" id="KW-1185">Reference proteome</keyword>
<dbReference type="Pfam" id="PF00071">
    <property type="entry name" value="Ras"/>
    <property type="match status" value="1"/>
</dbReference>
<gene>
    <name evidence="13" type="ORF">L798_12003</name>
</gene>
<dbReference type="Proteomes" id="UP000027135">
    <property type="component" value="Unassembled WGS sequence"/>
</dbReference>
<dbReference type="GO" id="GO:0030659">
    <property type="term" value="C:cytoplasmic vesicle membrane"/>
    <property type="evidence" value="ECO:0007669"/>
    <property type="project" value="UniProtKB-SubCell"/>
</dbReference>
<dbReference type="CDD" id="cd04111">
    <property type="entry name" value="Rab39"/>
    <property type="match status" value="1"/>
</dbReference>
<sequence length="217" mass="24517">MVEPIFDYQFRLILIGDSTVGKSSLLKYFTDGKFAELSDPTVGVDFFARLIEVKDGTRIKLQLWDTAGQERFRSITKSYYRNSVGALLVYDITNRSSFEHIPLWMMEARRQIKPHWPVLALVGCKLDLVSSGRREVTQEEAQAFAEQNGLHHVETSAKTGANVEEAFHAVTQEVYSRIQTGEYKIEDGWDGIKTGFQRPGGLDFNLVEAEPAKSTCC</sequence>
<dbReference type="OrthoDB" id="9989112at2759"/>
<keyword evidence="11" id="KW-0968">Cytoplasmic vesicle</keyword>
<dbReference type="GO" id="GO:0003924">
    <property type="term" value="F:GTPase activity"/>
    <property type="evidence" value="ECO:0007669"/>
    <property type="project" value="InterPro"/>
</dbReference>
<reference evidence="13 14" key="1">
    <citation type="journal article" date="2014" name="Nat. Commun.">
        <title>Molecular traces of alternative social organization in a termite genome.</title>
        <authorList>
            <person name="Terrapon N."/>
            <person name="Li C."/>
            <person name="Robertson H.M."/>
            <person name="Ji L."/>
            <person name="Meng X."/>
            <person name="Booth W."/>
            <person name="Chen Z."/>
            <person name="Childers C.P."/>
            <person name="Glastad K.M."/>
            <person name="Gokhale K."/>
            <person name="Gowin J."/>
            <person name="Gronenberg W."/>
            <person name="Hermansen R.A."/>
            <person name="Hu H."/>
            <person name="Hunt B.G."/>
            <person name="Huylmans A.K."/>
            <person name="Khalil S.M."/>
            <person name="Mitchell R.D."/>
            <person name="Munoz-Torres M.C."/>
            <person name="Mustard J.A."/>
            <person name="Pan H."/>
            <person name="Reese J.T."/>
            <person name="Scharf M.E."/>
            <person name="Sun F."/>
            <person name="Vogel H."/>
            <person name="Xiao J."/>
            <person name="Yang W."/>
            <person name="Yang Z."/>
            <person name="Yang Z."/>
            <person name="Zhou J."/>
            <person name="Zhu J."/>
            <person name="Brent C.S."/>
            <person name="Elsik C.G."/>
            <person name="Goodisman M.A."/>
            <person name="Liberles D.A."/>
            <person name="Roe R.M."/>
            <person name="Vargo E.L."/>
            <person name="Vilcinskas A."/>
            <person name="Wang J."/>
            <person name="Bornberg-Bauer E."/>
            <person name="Korb J."/>
            <person name="Zhang G."/>
            <person name="Liebig J."/>
        </authorList>
    </citation>
    <scope>NUCLEOTIDE SEQUENCE [LARGE SCALE GENOMIC DNA]</scope>
    <source>
        <tissue evidence="13">Whole organism</tissue>
    </source>
</reference>
<dbReference type="Gene3D" id="3.40.50.300">
    <property type="entry name" value="P-loop containing nucleotide triphosphate hydrolases"/>
    <property type="match status" value="1"/>
</dbReference>
<protein>
    <submittedName>
        <fullName evidence="13">Ras-related protein Rab-39A</fullName>
    </submittedName>
</protein>
<keyword evidence="8" id="KW-0472">Membrane</keyword>
<dbReference type="PROSITE" id="PS51420">
    <property type="entry name" value="RHO"/>
    <property type="match status" value="1"/>
</dbReference>
<dbReference type="PRINTS" id="PR00449">
    <property type="entry name" value="RASTRNSFRMNG"/>
</dbReference>
<dbReference type="PROSITE" id="PS51419">
    <property type="entry name" value="RAB"/>
    <property type="match status" value="1"/>
</dbReference>
<evidence type="ECO:0000256" key="1">
    <source>
        <dbReference type="ARBA" id="ARBA00004342"/>
    </source>
</evidence>
<keyword evidence="10" id="KW-0636">Prenylation</keyword>
<keyword evidence="4" id="KW-0488">Methylation</keyword>
<keyword evidence="9" id="KW-0449">Lipoprotein</keyword>
<evidence type="ECO:0000256" key="11">
    <source>
        <dbReference type="ARBA" id="ARBA00023329"/>
    </source>
</evidence>
<evidence type="ECO:0000256" key="7">
    <source>
        <dbReference type="ARBA" id="ARBA00023134"/>
    </source>
</evidence>
<dbReference type="PROSITE" id="PS51421">
    <property type="entry name" value="RAS"/>
    <property type="match status" value="1"/>
</dbReference>
<evidence type="ECO:0000256" key="8">
    <source>
        <dbReference type="ARBA" id="ARBA00023136"/>
    </source>
</evidence>
<comment type="subcellular location">
    <subcellularLocation>
        <location evidence="1">Cell membrane</location>
        <topology evidence="1">Lipid-anchor</topology>
        <orientation evidence="1">Cytoplasmic side</orientation>
    </subcellularLocation>
    <subcellularLocation>
        <location evidence="12">Cytoplasmic vesicle membrane</location>
        <topology evidence="12">Lipid-anchor</topology>
        <orientation evidence="12">Cytoplasmic side</orientation>
    </subcellularLocation>
</comment>
<dbReference type="OMA" id="LGEQCPC"/>
<dbReference type="InterPro" id="IPR041818">
    <property type="entry name" value="Rab39"/>
</dbReference>
<dbReference type="InParanoid" id="A0A067QVY4"/>
<evidence type="ECO:0000256" key="2">
    <source>
        <dbReference type="ARBA" id="ARBA00006270"/>
    </source>
</evidence>
<keyword evidence="3" id="KW-1003">Cell membrane</keyword>
<dbReference type="InterPro" id="IPR027417">
    <property type="entry name" value="P-loop_NTPase"/>
</dbReference>
<dbReference type="InterPro" id="IPR050209">
    <property type="entry name" value="Rab_GTPases_membrane_traffic"/>
</dbReference>
<dbReference type="GO" id="GO:0006914">
    <property type="term" value="P:autophagy"/>
    <property type="evidence" value="ECO:0007669"/>
    <property type="project" value="UniProtKB-KW"/>
</dbReference>
<dbReference type="SMART" id="SM00176">
    <property type="entry name" value="RAN"/>
    <property type="match status" value="1"/>
</dbReference>
<keyword evidence="6" id="KW-0072">Autophagy</keyword>
<organism evidence="13 14">
    <name type="scientific">Zootermopsis nevadensis</name>
    <name type="common">Dampwood termite</name>
    <dbReference type="NCBI Taxonomy" id="136037"/>
    <lineage>
        <taxon>Eukaryota</taxon>
        <taxon>Metazoa</taxon>
        <taxon>Ecdysozoa</taxon>
        <taxon>Arthropoda</taxon>
        <taxon>Hexapoda</taxon>
        <taxon>Insecta</taxon>
        <taxon>Pterygota</taxon>
        <taxon>Neoptera</taxon>
        <taxon>Polyneoptera</taxon>
        <taxon>Dictyoptera</taxon>
        <taxon>Blattodea</taxon>
        <taxon>Blattoidea</taxon>
        <taxon>Termitoidae</taxon>
        <taxon>Termopsidae</taxon>
        <taxon>Zootermopsis</taxon>
    </lineage>
</organism>
<dbReference type="FunFam" id="3.40.50.300:FF:000358">
    <property type="entry name" value="RAB39B, member RAS oncogene family"/>
    <property type="match status" value="1"/>
</dbReference>
<evidence type="ECO:0000256" key="6">
    <source>
        <dbReference type="ARBA" id="ARBA00023006"/>
    </source>
</evidence>
<evidence type="ECO:0000256" key="4">
    <source>
        <dbReference type="ARBA" id="ARBA00022481"/>
    </source>
</evidence>
<accession>A0A067QVY4</accession>
<dbReference type="STRING" id="136037.A0A067QVY4"/>
<dbReference type="AlphaFoldDB" id="A0A067QVY4"/>
<comment type="similarity">
    <text evidence="2">Belongs to the small GTPase superfamily. Rab family.</text>
</comment>
<dbReference type="FunCoup" id="A0A067QVY4">
    <property type="interactions" value="272"/>
</dbReference>
<proteinExistence type="inferred from homology"/>
<dbReference type="InterPro" id="IPR005225">
    <property type="entry name" value="Small_GTP-bd"/>
</dbReference>
<evidence type="ECO:0000256" key="12">
    <source>
        <dbReference type="ARBA" id="ARBA00025701"/>
    </source>
</evidence>
<dbReference type="SMART" id="SM00174">
    <property type="entry name" value="RHO"/>
    <property type="match status" value="1"/>
</dbReference>
<dbReference type="GO" id="GO:0032482">
    <property type="term" value="P:Rab protein signal transduction"/>
    <property type="evidence" value="ECO:0007669"/>
    <property type="project" value="InterPro"/>
</dbReference>
<dbReference type="GO" id="GO:0005525">
    <property type="term" value="F:GTP binding"/>
    <property type="evidence" value="ECO:0007669"/>
    <property type="project" value="UniProtKB-KW"/>
</dbReference>
<evidence type="ECO:0000256" key="10">
    <source>
        <dbReference type="ARBA" id="ARBA00023289"/>
    </source>
</evidence>
<keyword evidence="5" id="KW-0547">Nucleotide-binding</keyword>
<evidence type="ECO:0000313" key="13">
    <source>
        <dbReference type="EMBL" id="KDR14202.1"/>
    </source>
</evidence>
<dbReference type="SMART" id="SM00173">
    <property type="entry name" value="RAS"/>
    <property type="match status" value="1"/>
</dbReference>
<dbReference type="SUPFAM" id="SSF52540">
    <property type="entry name" value="P-loop containing nucleoside triphosphate hydrolases"/>
    <property type="match status" value="1"/>
</dbReference>
<evidence type="ECO:0000256" key="5">
    <source>
        <dbReference type="ARBA" id="ARBA00022741"/>
    </source>
</evidence>
<name>A0A067QVY4_ZOONE</name>
<dbReference type="InterPro" id="IPR001806">
    <property type="entry name" value="Small_GTPase"/>
</dbReference>
<dbReference type="eggNOG" id="KOG0091">
    <property type="taxonomic scope" value="Eukaryota"/>
</dbReference>
<evidence type="ECO:0000313" key="14">
    <source>
        <dbReference type="Proteomes" id="UP000027135"/>
    </source>
</evidence>
<dbReference type="SMART" id="SM00175">
    <property type="entry name" value="RAB"/>
    <property type="match status" value="1"/>
</dbReference>
<evidence type="ECO:0000256" key="9">
    <source>
        <dbReference type="ARBA" id="ARBA00023288"/>
    </source>
</evidence>
<keyword evidence="7" id="KW-0342">GTP-binding</keyword>
<dbReference type="PANTHER" id="PTHR47979">
    <property type="entry name" value="DRAB11-RELATED"/>
    <property type="match status" value="1"/>
</dbReference>